<feature type="transmembrane region" description="Helical" evidence="1">
    <location>
        <begin position="28"/>
        <end position="45"/>
    </location>
</feature>
<evidence type="ECO:0000313" key="3">
    <source>
        <dbReference type="Proteomes" id="UP000601099"/>
    </source>
</evidence>
<keyword evidence="3" id="KW-1185">Reference proteome</keyword>
<comment type="caution">
    <text evidence="2">The sequence shown here is derived from an EMBL/GenBank/DDBJ whole genome shotgun (WGS) entry which is preliminary data.</text>
</comment>
<organism evidence="2 3">
    <name type="scientific">Hymenobacter guriensis</name>
    <dbReference type="NCBI Taxonomy" id="2793065"/>
    <lineage>
        <taxon>Bacteria</taxon>
        <taxon>Pseudomonadati</taxon>
        <taxon>Bacteroidota</taxon>
        <taxon>Cytophagia</taxon>
        <taxon>Cytophagales</taxon>
        <taxon>Hymenobacteraceae</taxon>
        <taxon>Hymenobacter</taxon>
    </lineage>
</organism>
<proteinExistence type="predicted"/>
<gene>
    <name evidence="2" type="ORF">I5L79_02345</name>
</gene>
<name>A0ABS0KWZ3_9BACT</name>
<keyword evidence="1" id="KW-1133">Transmembrane helix</keyword>
<protein>
    <submittedName>
        <fullName evidence="2">Uncharacterized protein</fullName>
    </submittedName>
</protein>
<dbReference type="EMBL" id="JADWYK010000001">
    <property type="protein sequence ID" value="MBG8552365.1"/>
    <property type="molecule type" value="Genomic_DNA"/>
</dbReference>
<reference evidence="2 3" key="1">
    <citation type="submission" date="2020-11" db="EMBL/GenBank/DDBJ databases">
        <title>Hymenobacter sp.</title>
        <authorList>
            <person name="Kim M.K."/>
        </authorList>
    </citation>
    <scope>NUCLEOTIDE SEQUENCE [LARGE SCALE GENOMIC DNA]</scope>
    <source>
        <strain evidence="2 3">BT594</strain>
    </source>
</reference>
<evidence type="ECO:0000313" key="2">
    <source>
        <dbReference type="EMBL" id="MBG8552365.1"/>
    </source>
</evidence>
<keyword evidence="1" id="KW-0472">Membrane</keyword>
<dbReference type="RefSeq" id="WP_196953404.1">
    <property type="nucleotide sequence ID" value="NZ_JADWYK010000001.1"/>
</dbReference>
<keyword evidence="1" id="KW-0812">Transmembrane</keyword>
<dbReference type="Proteomes" id="UP000601099">
    <property type="component" value="Unassembled WGS sequence"/>
</dbReference>
<evidence type="ECO:0000256" key="1">
    <source>
        <dbReference type="SAM" id="Phobius"/>
    </source>
</evidence>
<accession>A0ABS0KWZ3</accession>
<sequence length="124" mass="13513">MLVLSVTALPLFTASVLLLDAAPAIPNVAVGAGLAAVVAVVGWLINRTITGFDTATKETKEAVHALTLLVTEMRLERKDDRVLTNYLKERQDKLEHENEVLRGSVAAFDRHLAIQLELKKQAGK</sequence>